<reference evidence="2 3" key="1">
    <citation type="journal article" date="2024" name="J. Plant Pathol.">
        <title>Sequence and assembly of the genome of Seiridium unicorne, isolate CBS 538.82, causal agent of cypress canker disease.</title>
        <authorList>
            <person name="Scali E."/>
            <person name="Rocca G.D."/>
            <person name="Danti R."/>
            <person name="Garbelotto M."/>
            <person name="Barberini S."/>
            <person name="Baroncelli R."/>
            <person name="Emiliani G."/>
        </authorList>
    </citation>
    <scope>NUCLEOTIDE SEQUENCE [LARGE SCALE GENOMIC DNA]</scope>
    <source>
        <strain evidence="2 3">BM-138-508</strain>
    </source>
</reference>
<evidence type="ECO:0000313" key="3">
    <source>
        <dbReference type="Proteomes" id="UP001408356"/>
    </source>
</evidence>
<organism evidence="2 3">
    <name type="scientific">Seiridium unicorne</name>
    <dbReference type="NCBI Taxonomy" id="138068"/>
    <lineage>
        <taxon>Eukaryota</taxon>
        <taxon>Fungi</taxon>
        <taxon>Dikarya</taxon>
        <taxon>Ascomycota</taxon>
        <taxon>Pezizomycotina</taxon>
        <taxon>Sordariomycetes</taxon>
        <taxon>Xylariomycetidae</taxon>
        <taxon>Amphisphaeriales</taxon>
        <taxon>Sporocadaceae</taxon>
        <taxon>Seiridium</taxon>
    </lineage>
</organism>
<sequence>MDFRYINEPEDRYELAVLDANYKWIRTNEVMKTRSGGFDIKKGIDRLLRHSHSGINAHLIRKGDLEFRMYSARGCPVTHVIDSDPSGSKHELKVYRGRRYEATSKRGAKFVEGHQSLSTATAERFMDRGTLLAVPKGKLDWEDYEQSLAGVESPNIGTYEDFADYLRQFGKEKPWPSHLKWPRQTTIRKWLREATFNPEDERKRFVLRWRDAVHEEAYIEARKRLENWFHKEWRPTREEIRDINTDGLYDDSDNDADYVDDEQDSDGSNSDDDDDYGSKDIDKYESDFVLSDSSICDL</sequence>
<accession>A0ABR2VFI0</accession>
<dbReference type="EMBL" id="JARVKF010000024">
    <property type="protein sequence ID" value="KAK9425190.1"/>
    <property type="molecule type" value="Genomic_DNA"/>
</dbReference>
<comment type="caution">
    <text evidence="2">The sequence shown here is derived from an EMBL/GenBank/DDBJ whole genome shotgun (WGS) entry which is preliminary data.</text>
</comment>
<feature type="region of interest" description="Disordered" evidence="1">
    <location>
        <begin position="244"/>
        <end position="283"/>
    </location>
</feature>
<proteinExistence type="predicted"/>
<name>A0ABR2VFI0_9PEZI</name>
<evidence type="ECO:0000313" key="2">
    <source>
        <dbReference type="EMBL" id="KAK9425190.1"/>
    </source>
</evidence>
<protein>
    <submittedName>
        <fullName evidence="2">Uncharacterized protein</fullName>
    </submittedName>
</protein>
<evidence type="ECO:0000256" key="1">
    <source>
        <dbReference type="SAM" id="MobiDB-lite"/>
    </source>
</evidence>
<keyword evidence="3" id="KW-1185">Reference proteome</keyword>
<dbReference type="Proteomes" id="UP001408356">
    <property type="component" value="Unassembled WGS sequence"/>
</dbReference>
<feature type="compositionally biased region" description="Acidic residues" evidence="1">
    <location>
        <begin position="248"/>
        <end position="275"/>
    </location>
</feature>
<gene>
    <name evidence="2" type="ORF">SUNI508_03330</name>
</gene>